<name>A0A2A2LYG9_9BILA</name>
<protein>
    <submittedName>
        <fullName evidence="1">Uncharacterized protein</fullName>
    </submittedName>
</protein>
<sequence>MQMISTNFSKFLSKFGSPGAGLKNTKDYYKPKKYYYKKFYYKKYYYKPKYYYKKSYYKDYYSKPYYGYESYGHDHKDSYGYY</sequence>
<evidence type="ECO:0000313" key="1">
    <source>
        <dbReference type="EMBL" id="PAV91193.1"/>
    </source>
</evidence>
<proteinExistence type="predicted"/>
<keyword evidence="2" id="KW-1185">Reference proteome</keyword>
<gene>
    <name evidence="1" type="ORF">WR25_05471</name>
</gene>
<evidence type="ECO:0000313" key="2">
    <source>
        <dbReference type="Proteomes" id="UP000218231"/>
    </source>
</evidence>
<dbReference type="EMBL" id="LIAE01006330">
    <property type="protein sequence ID" value="PAV91193.1"/>
    <property type="molecule type" value="Genomic_DNA"/>
</dbReference>
<organism evidence="1 2">
    <name type="scientific">Diploscapter pachys</name>
    <dbReference type="NCBI Taxonomy" id="2018661"/>
    <lineage>
        <taxon>Eukaryota</taxon>
        <taxon>Metazoa</taxon>
        <taxon>Ecdysozoa</taxon>
        <taxon>Nematoda</taxon>
        <taxon>Chromadorea</taxon>
        <taxon>Rhabditida</taxon>
        <taxon>Rhabditina</taxon>
        <taxon>Rhabditomorpha</taxon>
        <taxon>Rhabditoidea</taxon>
        <taxon>Rhabditidae</taxon>
        <taxon>Diploscapter</taxon>
    </lineage>
</organism>
<reference evidence="1 2" key="1">
    <citation type="journal article" date="2017" name="Curr. Biol.">
        <title>Genome architecture and evolution of a unichromosomal asexual nematode.</title>
        <authorList>
            <person name="Fradin H."/>
            <person name="Zegar C."/>
            <person name="Gutwein M."/>
            <person name="Lucas J."/>
            <person name="Kovtun M."/>
            <person name="Corcoran D."/>
            <person name="Baugh L.R."/>
            <person name="Kiontke K."/>
            <person name="Gunsalus K."/>
            <person name="Fitch D.H."/>
            <person name="Piano F."/>
        </authorList>
    </citation>
    <scope>NUCLEOTIDE SEQUENCE [LARGE SCALE GENOMIC DNA]</scope>
    <source>
        <strain evidence="1">PF1309</strain>
    </source>
</reference>
<comment type="caution">
    <text evidence="1">The sequence shown here is derived from an EMBL/GenBank/DDBJ whole genome shotgun (WGS) entry which is preliminary data.</text>
</comment>
<accession>A0A2A2LYG9</accession>
<dbReference type="AlphaFoldDB" id="A0A2A2LYG9"/>
<dbReference type="Proteomes" id="UP000218231">
    <property type="component" value="Unassembled WGS sequence"/>
</dbReference>